<dbReference type="VEuPathDB" id="FungiDB:Bcin15g05390"/>
<dbReference type="Gene3D" id="2.170.150.70">
    <property type="match status" value="1"/>
</dbReference>
<accession>A0A384K5N8</accession>
<dbReference type="OrthoDB" id="3930719at2759"/>
<feature type="domain" description="CENP-V/GFA" evidence="4">
    <location>
        <begin position="16"/>
        <end position="153"/>
    </location>
</feature>
<reference evidence="5 6" key="3">
    <citation type="journal article" date="2017" name="Mol. Plant Pathol.">
        <title>A gapless genome sequence of the fungus Botrytis cinerea.</title>
        <authorList>
            <person name="Van Kan J.A."/>
            <person name="Stassen J.H."/>
            <person name="Mosbach A."/>
            <person name="Van Der Lee T.A."/>
            <person name="Faino L."/>
            <person name="Farmer A.D."/>
            <person name="Papasotiriou D.G."/>
            <person name="Zhou S."/>
            <person name="Seidl M.F."/>
            <person name="Cottam E."/>
            <person name="Edel D."/>
            <person name="Hahn M."/>
            <person name="Schwartz D.C."/>
            <person name="Dietrich R.A."/>
            <person name="Widdison S."/>
            <person name="Scalliet G."/>
        </authorList>
    </citation>
    <scope>NUCLEOTIDE SEQUENCE [LARGE SCALE GENOMIC DNA]</scope>
    <source>
        <strain evidence="5 6">B05.10</strain>
    </source>
</reference>
<dbReference type="AlphaFoldDB" id="A0A384K5N8"/>
<evidence type="ECO:0000256" key="1">
    <source>
        <dbReference type="ARBA" id="ARBA00005495"/>
    </source>
</evidence>
<dbReference type="PROSITE" id="PS51891">
    <property type="entry name" value="CENP_V_GFA"/>
    <property type="match status" value="1"/>
</dbReference>
<evidence type="ECO:0000256" key="2">
    <source>
        <dbReference type="ARBA" id="ARBA00022723"/>
    </source>
</evidence>
<evidence type="ECO:0000313" key="5">
    <source>
        <dbReference type="EMBL" id="ATZ58081.1"/>
    </source>
</evidence>
<dbReference type="GO" id="GO:0046872">
    <property type="term" value="F:metal ion binding"/>
    <property type="evidence" value="ECO:0007669"/>
    <property type="project" value="UniProtKB-KW"/>
</dbReference>
<dbReference type="RefSeq" id="XP_024553545.1">
    <property type="nucleotide sequence ID" value="XM_024697729.1"/>
</dbReference>
<dbReference type="PANTHER" id="PTHR28620:SF1">
    <property type="entry name" value="CENP-V_GFA DOMAIN-CONTAINING PROTEIN"/>
    <property type="match status" value="1"/>
</dbReference>
<dbReference type="GeneID" id="36394963"/>
<dbReference type="Proteomes" id="UP000001798">
    <property type="component" value="Chromosome 15"/>
</dbReference>
<protein>
    <recommendedName>
        <fullName evidence="4">CENP-V/GFA domain-containing protein</fullName>
    </recommendedName>
</protein>
<dbReference type="InterPro" id="IPR052355">
    <property type="entry name" value="CENP-V-like"/>
</dbReference>
<keyword evidence="2" id="KW-0479">Metal-binding</keyword>
<evidence type="ECO:0000256" key="3">
    <source>
        <dbReference type="ARBA" id="ARBA00022833"/>
    </source>
</evidence>
<proteinExistence type="inferred from homology"/>
<dbReference type="InterPro" id="IPR006913">
    <property type="entry name" value="CENP-V/GFA"/>
</dbReference>
<evidence type="ECO:0000313" key="6">
    <source>
        <dbReference type="Proteomes" id="UP000001798"/>
    </source>
</evidence>
<dbReference type="GO" id="GO:0016846">
    <property type="term" value="F:carbon-sulfur lyase activity"/>
    <property type="evidence" value="ECO:0007669"/>
    <property type="project" value="InterPro"/>
</dbReference>
<dbReference type="EMBL" id="CP009819">
    <property type="protein sequence ID" value="ATZ58081.1"/>
    <property type="molecule type" value="Genomic_DNA"/>
</dbReference>
<reference evidence="5 6" key="1">
    <citation type="journal article" date="2011" name="PLoS Genet.">
        <title>Genomic analysis of the necrotrophic fungal pathogens Sclerotinia sclerotiorum and Botrytis cinerea.</title>
        <authorList>
            <person name="Amselem J."/>
            <person name="Cuomo C.A."/>
            <person name="van Kan J.A."/>
            <person name="Viaud M."/>
            <person name="Benito E.P."/>
            <person name="Couloux A."/>
            <person name="Coutinho P.M."/>
            <person name="de Vries R.P."/>
            <person name="Dyer P.S."/>
            <person name="Fillinger S."/>
            <person name="Fournier E."/>
            <person name="Gout L."/>
            <person name="Hahn M."/>
            <person name="Kohn L."/>
            <person name="Lapalu N."/>
            <person name="Plummer K.M."/>
            <person name="Pradier J.M."/>
            <person name="Quevillon E."/>
            <person name="Sharon A."/>
            <person name="Simon A."/>
            <person name="ten Have A."/>
            <person name="Tudzynski B."/>
            <person name="Tudzynski P."/>
            <person name="Wincker P."/>
            <person name="Andrew M."/>
            <person name="Anthouard V."/>
            <person name="Beever R.E."/>
            <person name="Beffa R."/>
            <person name="Benoit I."/>
            <person name="Bouzid O."/>
            <person name="Brault B."/>
            <person name="Chen Z."/>
            <person name="Choquer M."/>
            <person name="Collemare J."/>
            <person name="Cotton P."/>
            <person name="Danchin E.G."/>
            <person name="Da Silva C."/>
            <person name="Gautier A."/>
            <person name="Giraud C."/>
            <person name="Giraud T."/>
            <person name="Gonzalez C."/>
            <person name="Grossetete S."/>
            <person name="Guldener U."/>
            <person name="Henrissat B."/>
            <person name="Howlett B.J."/>
            <person name="Kodira C."/>
            <person name="Kretschmer M."/>
            <person name="Lappartient A."/>
            <person name="Leroch M."/>
            <person name="Levis C."/>
            <person name="Mauceli E."/>
            <person name="Neuveglise C."/>
            <person name="Oeser B."/>
            <person name="Pearson M."/>
            <person name="Poulain J."/>
            <person name="Poussereau N."/>
            <person name="Quesneville H."/>
            <person name="Rascle C."/>
            <person name="Schumacher J."/>
            <person name="Segurens B."/>
            <person name="Sexton A."/>
            <person name="Silva E."/>
            <person name="Sirven C."/>
            <person name="Soanes D.M."/>
            <person name="Talbot N.J."/>
            <person name="Templeton M."/>
            <person name="Yandava C."/>
            <person name="Yarden O."/>
            <person name="Zeng Q."/>
            <person name="Rollins J.A."/>
            <person name="Lebrun M.H."/>
            <person name="Dickman M."/>
        </authorList>
    </citation>
    <scope>NUCLEOTIDE SEQUENCE [LARGE SCALE GENOMIC DNA]</scope>
    <source>
        <strain evidence="5 6">B05.10</strain>
    </source>
</reference>
<evidence type="ECO:0000259" key="4">
    <source>
        <dbReference type="PROSITE" id="PS51891"/>
    </source>
</evidence>
<organism evidence="5 6">
    <name type="scientific">Botryotinia fuckeliana (strain B05.10)</name>
    <name type="common">Noble rot fungus</name>
    <name type="synonym">Botrytis cinerea</name>
    <dbReference type="NCBI Taxonomy" id="332648"/>
    <lineage>
        <taxon>Eukaryota</taxon>
        <taxon>Fungi</taxon>
        <taxon>Dikarya</taxon>
        <taxon>Ascomycota</taxon>
        <taxon>Pezizomycotina</taxon>
        <taxon>Leotiomycetes</taxon>
        <taxon>Helotiales</taxon>
        <taxon>Sclerotiniaceae</taxon>
        <taxon>Botrytis</taxon>
    </lineage>
</organism>
<comment type="similarity">
    <text evidence="1">Belongs to the Gfa family.</text>
</comment>
<reference evidence="5 6" key="2">
    <citation type="journal article" date="2012" name="Eukaryot. Cell">
        <title>Genome update of Botrytis cinerea strains B05.10 and T4.</title>
        <authorList>
            <person name="Staats M."/>
            <person name="van Kan J.A."/>
        </authorList>
    </citation>
    <scope>NUCLEOTIDE SEQUENCE [LARGE SCALE GENOMIC DNA]</scope>
    <source>
        <strain evidence="5 6">B05.10</strain>
    </source>
</reference>
<dbReference type="InterPro" id="IPR011057">
    <property type="entry name" value="Mss4-like_sf"/>
</dbReference>
<sequence length="226" mass="25532">MSSTYTTTSTATRKPYHGSCHCGLIRFVIFMSLPPPVIEATPSAKTTVRLRKCNCTTCHKMGLFHIRLPDSPNDFMLLSPAGMPHEQGGWQDQGMRNYQCFDKELDWWFCGICGVRPFATGLDFQNGEMRTVNLKELGITEVNGEEVGEGKRDVWMCPKKGEVNGKPTEWIEGKTGYLSVNAIVLEAGQDGCDLREWHEKGWISYLDILDSKEENRLGKPWRGGMY</sequence>
<keyword evidence="3" id="KW-0862">Zinc</keyword>
<gene>
    <name evidence="5" type="ORF">BCIN_15g05390</name>
</gene>
<dbReference type="SUPFAM" id="SSF51316">
    <property type="entry name" value="Mss4-like"/>
    <property type="match status" value="1"/>
</dbReference>
<dbReference type="PANTHER" id="PTHR28620">
    <property type="entry name" value="CENTROMERE PROTEIN V"/>
    <property type="match status" value="1"/>
</dbReference>
<keyword evidence="6" id="KW-1185">Reference proteome</keyword>
<name>A0A384K5N8_BOTFB</name>
<dbReference type="KEGG" id="bfu:BCIN_15g05390"/>